<feature type="chain" id="PRO_5029633197" description="ferroxidase" evidence="30">
    <location>
        <begin position="26"/>
        <end position="2548"/>
    </location>
</feature>
<evidence type="ECO:0000256" key="30">
    <source>
        <dbReference type="SAM" id="SignalP"/>
    </source>
</evidence>
<dbReference type="InterPro" id="IPR000276">
    <property type="entry name" value="GPCR_Rhodpsn"/>
</dbReference>
<dbReference type="InterPro" id="IPR017452">
    <property type="entry name" value="GPCR_Rhodpsn_7TM"/>
</dbReference>
<dbReference type="CDD" id="cd15214">
    <property type="entry name" value="7tmA_GPR161"/>
    <property type="match status" value="1"/>
</dbReference>
<dbReference type="FunFam" id="2.60.40.420:FF:000002">
    <property type="entry name" value="Hephaestin like 1"/>
    <property type="match status" value="1"/>
</dbReference>
<feature type="transmembrane region" description="Helical" evidence="29">
    <location>
        <begin position="2158"/>
        <end position="2183"/>
    </location>
</feature>
<dbReference type="SUPFAM" id="SSF81321">
    <property type="entry name" value="Family A G protein-coupled receptor-like"/>
    <property type="match status" value="1"/>
</dbReference>
<dbReference type="GO" id="GO:0004322">
    <property type="term" value="F:ferroxidase activity"/>
    <property type="evidence" value="ECO:0007669"/>
    <property type="project" value="UniProtKB-EC"/>
</dbReference>
<evidence type="ECO:0000256" key="12">
    <source>
        <dbReference type="ARBA" id="ARBA00022723"/>
    </source>
</evidence>
<organism evidence="33 34">
    <name type="scientific">Onychostoma macrolepis</name>
    <dbReference type="NCBI Taxonomy" id="369639"/>
    <lineage>
        <taxon>Eukaryota</taxon>
        <taxon>Metazoa</taxon>
        <taxon>Chordata</taxon>
        <taxon>Craniata</taxon>
        <taxon>Vertebrata</taxon>
        <taxon>Euteleostomi</taxon>
        <taxon>Actinopterygii</taxon>
        <taxon>Neopterygii</taxon>
        <taxon>Teleostei</taxon>
        <taxon>Ostariophysi</taxon>
        <taxon>Cypriniformes</taxon>
        <taxon>Cyprinidae</taxon>
        <taxon>Acrossocheilinae</taxon>
        <taxon>Onychostoma</taxon>
    </lineage>
</organism>
<gene>
    <name evidence="33" type="ORF">G5714_009989</name>
</gene>
<dbReference type="InterPro" id="IPR008979">
    <property type="entry name" value="Galactose-bd-like_sf"/>
</dbReference>
<dbReference type="EC" id="1.16.3.1" evidence="6"/>
<keyword evidence="17" id="KW-0560">Oxidoreductase</keyword>
<dbReference type="CDD" id="cd14450">
    <property type="entry name" value="CuRO_3_FV_like"/>
    <property type="match status" value="1"/>
</dbReference>
<dbReference type="InterPro" id="IPR008972">
    <property type="entry name" value="Cupredoxin"/>
</dbReference>
<keyword evidence="19" id="KW-0406">Ion transport</keyword>
<evidence type="ECO:0000256" key="25">
    <source>
        <dbReference type="ARBA" id="ARBA00023224"/>
    </source>
</evidence>
<dbReference type="GO" id="GO:0060170">
    <property type="term" value="C:ciliary membrane"/>
    <property type="evidence" value="ECO:0007669"/>
    <property type="project" value="UniProtKB-SubCell"/>
</dbReference>
<dbReference type="Pfam" id="PF07732">
    <property type="entry name" value="Cu-oxidase_3"/>
    <property type="match status" value="2"/>
</dbReference>
<dbReference type="PRINTS" id="PR00237">
    <property type="entry name" value="GPCRRHODOPSN"/>
</dbReference>
<dbReference type="FunFam" id="2.60.40.420:FF:000028">
    <property type="entry name" value="Ceruloplasmin"/>
    <property type="match status" value="1"/>
</dbReference>
<dbReference type="EMBL" id="JAAMOB010000009">
    <property type="protein sequence ID" value="KAF4108916.1"/>
    <property type="molecule type" value="Genomic_DNA"/>
</dbReference>
<evidence type="ECO:0000256" key="8">
    <source>
        <dbReference type="ARBA" id="ARBA00022473"/>
    </source>
</evidence>
<evidence type="ECO:0000259" key="32">
    <source>
        <dbReference type="PROSITE" id="PS50262"/>
    </source>
</evidence>
<dbReference type="CDD" id="cd14454">
    <property type="entry name" value="CuRO_4_FV_like"/>
    <property type="match status" value="1"/>
</dbReference>
<evidence type="ECO:0000256" key="2">
    <source>
        <dbReference type="ARBA" id="ARBA00004167"/>
    </source>
</evidence>
<keyword evidence="10" id="KW-0964">Secreted</keyword>
<evidence type="ECO:0000256" key="19">
    <source>
        <dbReference type="ARBA" id="ARBA00023065"/>
    </source>
</evidence>
<keyword evidence="7" id="KW-0813">Transport</keyword>
<evidence type="ECO:0000256" key="26">
    <source>
        <dbReference type="ARBA" id="ARBA00023273"/>
    </source>
</evidence>
<dbReference type="CDD" id="cd00057">
    <property type="entry name" value="FA58C"/>
    <property type="match status" value="2"/>
</dbReference>
<keyword evidence="13 30" id="KW-0732">Signal</keyword>
<keyword evidence="22" id="KW-1015">Disulfide bond</keyword>
<keyword evidence="14" id="KW-0677">Repeat</keyword>
<feature type="domain" description="F5/8 type C" evidence="31">
    <location>
        <begin position="1835"/>
        <end position="1954"/>
    </location>
</feature>
<dbReference type="InterPro" id="IPR050633">
    <property type="entry name" value="Neuropilin_MCO_CoagFactor"/>
</dbReference>
<feature type="region of interest" description="Disordered" evidence="28">
    <location>
        <begin position="1204"/>
        <end position="1277"/>
    </location>
</feature>
<evidence type="ECO:0000256" key="27">
    <source>
        <dbReference type="RuleBase" id="RU000688"/>
    </source>
</evidence>
<feature type="transmembrane region" description="Helical" evidence="29">
    <location>
        <begin position="2203"/>
        <end position="2225"/>
    </location>
</feature>
<protein>
    <recommendedName>
        <fullName evidence="6">ferroxidase</fullName>
        <ecNumber evidence="6">1.16.3.1</ecNumber>
    </recommendedName>
</protein>
<dbReference type="Pfam" id="PF00754">
    <property type="entry name" value="F5_F8_type_C"/>
    <property type="match status" value="2"/>
</dbReference>
<accession>A0A7J6CNY4</accession>
<feature type="transmembrane region" description="Helical" evidence="29">
    <location>
        <begin position="2046"/>
        <end position="2067"/>
    </location>
</feature>
<dbReference type="PROSITE" id="PS50022">
    <property type="entry name" value="FA58C_3"/>
    <property type="match status" value="2"/>
</dbReference>
<keyword evidence="11 27" id="KW-0812">Transmembrane</keyword>
<evidence type="ECO:0000256" key="29">
    <source>
        <dbReference type="SAM" id="Phobius"/>
    </source>
</evidence>
<keyword evidence="34" id="KW-1185">Reference proteome</keyword>
<evidence type="ECO:0000256" key="20">
    <source>
        <dbReference type="ARBA" id="ARBA00023069"/>
    </source>
</evidence>
<evidence type="ECO:0000256" key="21">
    <source>
        <dbReference type="ARBA" id="ARBA00023136"/>
    </source>
</evidence>
<comment type="cofactor">
    <cofactor evidence="1">
        <name>Cu cation</name>
        <dbReference type="ChEBI" id="CHEBI:23378"/>
    </cofactor>
</comment>
<dbReference type="Proteomes" id="UP000579812">
    <property type="component" value="Unassembled WGS sequence"/>
</dbReference>
<name>A0A7J6CNY4_9TELE</name>
<dbReference type="PROSITE" id="PS00079">
    <property type="entry name" value="MULTICOPPER_OXIDASE1"/>
    <property type="match status" value="1"/>
</dbReference>
<evidence type="ECO:0000313" key="34">
    <source>
        <dbReference type="Proteomes" id="UP000579812"/>
    </source>
</evidence>
<dbReference type="PANTHER" id="PTHR46806:SF10">
    <property type="entry name" value="COAGULATION FACTOR V"/>
    <property type="match status" value="1"/>
</dbReference>
<evidence type="ECO:0000256" key="9">
    <source>
        <dbReference type="ARBA" id="ARBA00022475"/>
    </source>
</evidence>
<evidence type="ECO:0000256" key="22">
    <source>
        <dbReference type="ARBA" id="ARBA00023157"/>
    </source>
</evidence>
<evidence type="ECO:0000256" key="17">
    <source>
        <dbReference type="ARBA" id="ARBA00023002"/>
    </source>
</evidence>
<feature type="domain" description="G-protein coupled receptors family 1 profile" evidence="32">
    <location>
        <begin position="2058"/>
        <end position="2336"/>
    </location>
</feature>
<evidence type="ECO:0000256" key="3">
    <source>
        <dbReference type="ARBA" id="ARBA00004272"/>
    </source>
</evidence>
<comment type="similarity">
    <text evidence="5">Belongs to the multicopper oxidase family.</text>
</comment>
<feature type="transmembrane region" description="Helical" evidence="29">
    <location>
        <begin position="2320"/>
        <end position="2339"/>
    </location>
</feature>
<feature type="compositionally biased region" description="Basic residues" evidence="28">
    <location>
        <begin position="1214"/>
        <end position="1240"/>
    </location>
</feature>
<feature type="region of interest" description="Disordered" evidence="28">
    <location>
        <begin position="2249"/>
        <end position="2269"/>
    </location>
</feature>
<proteinExistence type="inferred from homology"/>
<keyword evidence="24" id="KW-0325">Glycoprotein</keyword>
<feature type="transmembrane region" description="Helical" evidence="29">
    <location>
        <begin position="2079"/>
        <end position="2098"/>
    </location>
</feature>
<evidence type="ECO:0000256" key="18">
    <source>
        <dbReference type="ARBA" id="ARBA00023040"/>
    </source>
</evidence>
<dbReference type="FunFam" id="2.60.120.260:FF:000002">
    <property type="entry name" value="Coagulation factor VIII"/>
    <property type="match status" value="2"/>
</dbReference>
<dbReference type="PROSITE" id="PS01285">
    <property type="entry name" value="FA58C_1"/>
    <property type="match status" value="1"/>
</dbReference>
<evidence type="ECO:0000256" key="24">
    <source>
        <dbReference type="ARBA" id="ARBA00023180"/>
    </source>
</evidence>
<dbReference type="GO" id="GO:0005576">
    <property type="term" value="C:extracellular region"/>
    <property type="evidence" value="ECO:0007669"/>
    <property type="project" value="UniProtKB-SubCell"/>
</dbReference>
<evidence type="ECO:0000259" key="31">
    <source>
        <dbReference type="PROSITE" id="PS50022"/>
    </source>
</evidence>
<feature type="region of interest" description="Disordered" evidence="28">
    <location>
        <begin position="2522"/>
        <end position="2548"/>
    </location>
</feature>
<feature type="signal peptide" evidence="30">
    <location>
        <begin position="1"/>
        <end position="25"/>
    </location>
</feature>
<evidence type="ECO:0000256" key="1">
    <source>
        <dbReference type="ARBA" id="ARBA00001935"/>
    </source>
</evidence>
<dbReference type="InterPro" id="IPR000421">
    <property type="entry name" value="FA58C"/>
</dbReference>
<dbReference type="SMART" id="SM01381">
    <property type="entry name" value="7TM_GPCR_Srsx"/>
    <property type="match status" value="1"/>
</dbReference>
<evidence type="ECO:0000256" key="4">
    <source>
        <dbReference type="ARBA" id="ARBA00004613"/>
    </source>
</evidence>
<evidence type="ECO:0000256" key="11">
    <source>
        <dbReference type="ARBA" id="ARBA00022692"/>
    </source>
</evidence>
<dbReference type="CDD" id="cd14453">
    <property type="entry name" value="CuRO_2_FV_like"/>
    <property type="match status" value="1"/>
</dbReference>
<dbReference type="Gene3D" id="2.60.40.420">
    <property type="entry name" value="Cupredoxins - blue copper proteins"/>
    <property type="match status" value="5"/>
</dbReference>
<keyword evidence="9" id="KW-1003">Cell membrane</keyword>
<evidence type="ECO:0000256" key="14">
    <source>
        <dbReference type="ARBA" id="ARBA00022737"/>
    </source>
</evidence>
<reference evidence="33 34" key="1">
    <citation type="submission" date="2020-04" db="EMBL/GenBank/DDBJ databases">
        <title>Chromosome-level genome assembly of a cyprinid fish Onychostoma macrolepis by integration of Nanopore Sequencing, Bionano and Hi-C technology.</title>
        <authorList>
            <person name="Wang D."/>
        </authorList>
    </citation>
    <scope>NUCLEOTIDE SEQUENCE [LARGE SCALE GENOMIC DNA]</scope>
    <source>
        <strain evidence="33">SWU-2019</strain>
        <tissue evidence="33">Muscle</tissue>
    </source>
</reference>
<dbReference type="PROSITE" id="PS00237">
    <property type="entry name" value="G_PROTEIN_RECEP_F1_1"/>
    <property type="match status" value="1"/>
</dbReference>
<dbReference type="GO" id="GO:0004930">
    <property type="term" value="F:G protein-coupled receptor activity"/>
    <property type="evidence" value="ECO:0007669"/>
    <property type="project" value="UniProtKB-KW"/>
</dbReference>
<dbReference type="SUPFAM" id="SSF49503">
    <property type="entry name" value="Cupredoxins"/>
    <property type="match status" value="6"/>
</dbReference>
<evidence type="ECO:0000313" key="33">
    <source>
        <dbReference type="EMBL" id="KAF4108916.1"/>
    </source>
</evidence>
<keyword evidence="25 27" id="KW-0807">Transducer</keyword>
<dbReference type="GO" id="GO:0005507">
    <property type="term" value="F:copper ion binding"/>
    <property type="evidence" value="ECO:0007669"/>
    <property type="project" value="InterPro"/>
</dbReference>
<keyword evidence="16 29" id="KW-1133">Transmembrane helix</keyword>
<dbReference type="Gene3D" id="1.20.1070.10">
    <property type="entry name" value="Rhodopsin 7-helix transmembrane proteins"/>
    <property type="match status" value="1"/>
</dbReference>
<keyword evidence="18 27" id="KW-0297">G-protein coupled receptor</keyword>
<sequence>MKLCSWPGASYGLALLAFLCNCATAVERRYYIAAVNINWDYTSAGQQRTGPSYKKVVYREYNEGFTQAKTHPLSSGLLGPTLRGQEGDTIIVTFKNMADHPCSIHPHGIAYGKQSEGSLYFDNTSLYEKEDDVILPGQEHTYQWDVTSEVTPTAADPPCITYTYLSHFDIVKDYNTGLIGTMLICKKGTLDGSGNQIHFHQEAVLLFGVFDENKSWYNTGGPEQAHNVKYTINGYTNGSVPDLDICAHSKVSWHLLGMSSEPELFSVHFNGQVLLHDGHKTSTVGIISGTATSASMTGIHPGRWLISSHISRHLEAGLHGYLNFKTCDEYTAPKRRLTIQQKQESQEWTYYIAAEEIIWDYAPNMKENMDGDFRSKYLKQGPQRIGKKYKKAVFTQFKDGTFKEKVEDKQRKKELGILGPVIRAQIRDVIKIVFKNKASRPYSIYPHGLTIDKTAEGASYPAGGNQTHGIQPGEIYTYTWSVSEEDTPTDSDPRCLTRMYHSAVDTPRDIASGLVGPLLICKSQSLNKKNVQLKADKEQHAMFTVFDENKSWYHDENINTYCSDPKRVKRDDPEFYKSNVMHTINGYVYESGQELGFCNGEIVTWHVSSVGEQDYIQTATFYGHSFELKNREEDMLSLFPMTGETITMNMLNIGIWLLASLNSHDSTKGMRVKFKDLECFRDYVMEYDYEPEKFTVWKPASISEIKKEEPKQIKPIVVDEDTEIYAEEFGLRSLKSFKDDFELIDFSILDTDDDLLPTIETKSPASIDELDKSHNTTFGSFNQIHGLSAEEAGLDKRQSSNKVLNESTEEALLDMTSVFDSKPEVMSNNDTDSIISHFPVVERKVRSVPTKPVNETESVSTNVTLDIEINTNIVENVSSSLEADSVSVNTNHSPIIETNISHTMNETHIFPTNTSITSSDTPVGDRNITMEDDSPSLNYSESNLSKQTLVNKTVIQEEANTKNNTDLADGDRDSSGPVFIYHVPSPDSLSNSSETQTEEDFVLLDGGHHLEVSTDYKTAVEYKVSPMDTPEEIGELTENTTRIQELNSTKVNYTSEMFSQIFNLSLSSLLRNKTLQSNESESSNATLSDFSLDLESEITENSTSPTNVTMKSHSEILRNASELFSSDSTENMTFSLSPFNVSSTKNGSESESEEEVVIYLKNNHSEAILTSHLDPKEEHWGYDGKHELVHVEIPDHMNKYISDKTAANSNKPKTEKKKKVVHQRIKPRKGYGMKTKKRKDYKPQPRSDGSAKGFSPRGFGPSGLTPRGSRPISSEDDLMGKSIIIGVPRRDFNDYELYVPKHEQTEDFDGMVDHPEDYEYVEYKDPYSKAADVQSPVLDATSQHFLKIAGDKDTRTFFISVEEEEWDYAGYGQRRLDKSSQNERPTSFKKAVFRKYLDSTFSIRDIRGEMDEHLGILGPVIKAEVDQTVMVFFRNLASRPYSLHANGVKYLKQMEGLSYDDQSPYWYKQDDAVQPNSTFIYMWTINSKSGPQNNESDCRTWTYYSAVNPERDINSGLIGPLLVCRKGTLDKKTLDRREFVLLFMTFDENKSWYYEENRERIERKNKRAVMDPNFKNNLKFDAINGIIYSLKGLRMYTNQLAKWHLINMGSPKDLHSVHFHGQTFINKELKDHRQGVYPLLPGGFATLEMLPSKPGLWQLESEVGLSQQRGMQTLFLVLDNVCDHPLGLNSGTVKDEYISASDSRGQWYPHLARLHNTGKYNAWSTTKTGQHIQVDFQRPVVISKVATQGAKQFLKHNFVLNYTISYSTDKKKWTFYKGDSDTVRKTFEGNSEAYDTKENIFFPPLIGRYVRLYPLHFYNYPTVRLEYYGCELDGCSVPLGMENGFITDAQITASSTASSWYSGQWHPWYARLNKYGTVNAWQAKNNDIQPWIQVELKDIKKITGIITQGAKSLGNEMFVTAYSLEYSEDGKRWTKYTDDEDYEQKTFQGNTDNNGQREKTNSASCRRRESFWIKVSRRRLTKPAGESYQCWTTAGYRLAWKTVCQHVCPVLGTQQPPIMNSSKNGTAVVNSTNGLDDDGLVVLESVSIIVIAILGCLGNLVIVVTLYKKPYLLTPSNKFVFSLTLSNLLLSVLTLPFVAASSVRRDWMFGVVWCNFTALLHLLVSSSSMLTLGAIAIDRYYAVLYPMIYPMKITGNRAVVAIVYVWLHSLVGCLPPLFGWSAFEFDRFKWTCTVAWHKEISYTAFWVTWCCLLPLAAMLICYGVIFRVARIKARKVYCGSVVVPQEESSSQKNGRKNSNTSTSSSGSRKSLVYSGSQCKAFVTILVVLGTFLTTWGPYVVVISTEALWGKDSVSSQMETLVSWLSFTSAVCHPLIYGLWNKTVRKELLGMCFGDRYYRESFVIRHRTSRLFSISNRITDLGMSPHLTAMLVGGGQLLGRGSSTGDTGFSYTQDSATDVMLLDSYTSEPSHSAHCAANKRRSSVTFEDQVDQIPKDDPSVVQVTADIHKSLDSFASSLAKAIENDAKLQLFGEWTQIPTSLFTVRNTQRAPRYLDGQRLRMESIDEGIVKDDDDEDEEEHEEKIGDTSK</sequence>
<evidence type="ECO:0000256" key="15">
    <source>
        <dbReference type="ARBA" id="ARBA00022837"/>
    </source>
</evidence>
<feature type="transmembrane region" description="Helical" evidence="29">
    <location>
        <begin position="2118"/>
        <end position="2137"/>
    </location>
</feature>
<evidence type="ECO:0000256" key="7">
    <source>
        <dbReference type="ARBA" id="ARBA00022448"/>
    </source>
</evidence>
<comment type="subcellular location">
    <subcellularLocation>
        <location evidence="3">Cell projection</location>
        <location evidence="3">Cilium membrane</location>
        <topology evidence="3">Multi-pass membrane protein</topology>
    </subcellularLocation>
    <subcellularLocation>
        <location evidence="2">Membrane</location>
        <topology evidence="2">Single-pass membrane protein</topology>
    </subcellularLocation>
    <subcellularLocation>
        <location evidence="4">Secreted</location>
    </subcellularLocation>
</comment>
<keyword evidence="8" id="KW-0217">Developmental protein</keyword>
<dbReference type="PANTHER" id="PTHR46806">
    <property type="entry name" value="F5/8 TYPE C DOMAIN-CONTAINING PROTEIN"/>
    <property type="match status" value="1"/>
</dbReference>
<keyword evidence="23 27" id="KW-0675">Receptor</keyword>
<evidence type="ECO:0000256" key="5">
    <source>
        <dbReference type="ARBA" id="ARBA00010609"/>
    </source>
</evidence>
<dbReference type="InterPro" id="IPR033138">
    <property type="entry name" value="Cu_oxidase_CS"/>
</dbReference>
<dbReference type="Gene3D" id="2.60.120.260">
    <property type="entry name" value="Galactose-binding domain-like"/>
    <property type="match status" value="2"/>
</dbReference>
<feature type="compositionally biased region" description="Acidic residues" evidence="28">
    <location>
        <begin position="2530"/>
        <end position="2539"/>
    </location>
</feature>
<dbReference type="GO" id="GO:0006811">
    <property type="term" value="P:monoatomic ion transport"/>
    <property type="evidence" value="ECO:0007669"/>
    <property type="project" value="UniProtKB-KW"/>
</dbReference>
<dbReference type="Pfam" id="PF00001">
    <property type="entry name" value="7tm_1"/>
    <property type="match status" value="1"/>
</dbReference>
<evidence type="ECO:0000256" key="6">
    <source>
        <dbReference type="ARBA" id="ARBA00013107"/>
    </source>
</evidence>
<keyword evidence="15" id="KW-0106">Calcium</keyword>
<evidence type="ECO:0000256" key="13">
    <source>
        <dbReference type="ARBA" id="ARBA00022729"/>
    </source>
</evidence>
<comment type="caution">
    <text evidence="33">The sequence shown here is derived from an EMBL/GenBank/DDBJ whole genome shotgun (WGS) entry which is preliminary data.</text>
</comment>
<dbReference type="CDD" id="cd14455">
    <property type="entry name" value="CuRO_6_FV_like"/>
    <property type="match status" value="1"/>
</dbReference>
<dbReference type="FunFam" id="2.60.40.420:FF:000011">
    <property type="entry name" value="Coagulation factor VIII (Predicted)"/>
    <property type="match status" value="1"/>
</dbReference>
<feature type="transmembrane region" description="Helical" evidence="29">
    <location>
        <begin position="2278"/>
        <end position="2300"/>
    </location>
</feature>
<keyword evidence="21 29" id="KW-0472">Membrane</keyword>
<keyword evidence="20" id="KW-0969">Cilium</keyword>
<evidence type="ECO:0000256" key="10">
    <source>
        <dbReference type="ARBA" id="ARBA00022525"/>
    </source>
</evidence>
<dbReference type="SUPFAM" id="SSF49785">
    <property type="entry name" value="Galactose-binding domain-like"/>
    <property type="match status" value="2"/>
</dbReference>
<evidence type="ECO:0000256" key="23">
    <source>
        <dbReference type="ARBA" id="ARBA00023170"/>
    </source>
</evidence>
<evidence type="ECO:0000256" key="28">
    <source>
        <dbReference type="SAM" id="MobiDB-lite"/>
    </source>
</evidence>
<keyword evidence="26" id="KW-0966">Cell projection</keyword>
<dbReference type="PROSITE" id="PS50262">
    <property type="entry name" value="G_PROTEIN_RECEP_F1_2"/>
    <property type="match status" value="1"/>
</dbReference>
<comment type="similarity">
    <text evidence="27">Belongs to the G-protein coupled receptor 1 family.</text>
</comment>
<evidence type="ECO:0000256" key="16">
    <source>
        <dbReference type="ARBA" id="ARBA00022989"/>
    </source>
</evidence>
<dbReference type="SMART" id="SM00231">
    <property type="entry name" value="FA58C"/>
    <property type="match status" value="2"/>
</dbReference>
<feature type="domain" description="F5/8 type C" evidence="31">
    <location>
        <begin position="1682"/>
        <end position="1830"/>
    </location>
</feature>
<dbReference type="InterPro" id="IPR011707">
    <property type="entry name" value="Cu-oxidase-like_N"/>
</dbReference>
<dbReference type="FunFam" id="1.20.1070.10:FF:000091">
    <property type="entry name" value="G-protein coupled receptor 161"/>
    <property type="match status" value="1"/>
</dbReference>
<keyword evidence="12" id="KW-0479">Metal-binding</keyword>